<accession>A0AAV0XXG5</accession>
<feature type="compositionally biased region" description="Basic and acidic residues" evidence="1">
    <location>
        <begin position="139"/>
        <end position="176"/>
    </location>
</feature>
<gene>
    <name evidence="3" type="ORF">MEUPH1_LOCUS26324</name>
</gene>
<feature type="compositionally biased region" description="Basic residues" evidence="1">
    <location>
        <begin position="618"/>
        <end position="627"/>
    </location>
</feature>
<keyword evidence="4" id="KW-1185">Reference proteome</keyword>
<dbReference type="SMART" id="SM00343">
    <property type="entry name" value="ZnF_C2HC"/>
    <property type="match status" value="2"/>
</dbReference>
<organism evidence="3 4">
    <name type="scientific">Macrosiphum euphorbiae</name>
    <name type="common">potato aphid</name>
    <dbReference type="NCBI Taxonomy" id="13131"/>
    <lineage>
        <taxon>Eukaryota</taxon>
        <taxon>Metazoa</taxon>
        <taxon>Ecdysozoa</taxon>
        <taxon>Arthropoda</taxon>
        <taxon>Hexapoda</taxon>
        <taxon>Insecta</taxon>
        <taxon>Pterygota</taxon>
        <taxon>Neoptera</taxon>
        <taxon>Paraneoptera</taxon>
        <taxon>Hemiptera</taxon>
        <taxon>Sternorrhyncha</taxon>
        <taxon>Aphidomorpha</taxon>
        <taxon>Aphidoidea</taxon>
        <taxon>Aphididae</taxon>
        <taxon>Macrosiphini</taxon>
        <taxon>Macrosiphum</taxon>
    </lineage>
</organism>
<feature type="region of interest" description="Disordered" evidence="1">
    <location>
        <begin position="606"/>
        <end position="627"/>
    </location>
</feature>
<feature type="compositionally biased region" description="Polar residues" evidence="1">
    <location>
        <begin position="671"/>
        <end position="681"/>
    </location>
</feature>
<feature type="compositionally biased region" description="Polar residues" evidence="1">
    <location>
        <begin position="427"/>
        <end position="439"/>
    </location>
</feature>
<feature type="region of interest" description="Disordered" evidence="1">
    <location>
        <begin position="323"/>
        <end position="378"/>
    </location>
</feature>
<dbReference type="EMBL" id="CARXXK010001032">
    <property type="protein sequence ID" value="CAI6372457.1"/>
    <property type="molecule type" value="Genomic_DNA"/>
</dbReference>
<feature type="region of interest" description="Disordered" evidence="1">
    <location>
        <begin position="1"/>
        <end position="25"/>
    </location>
</feature>
<feature type="compositionally biased region" description="Acidic residues" evidence="1">
    <location>
        <begin position="648"/>
        <end position="657"/>
    </location>
</feature>
<dbReference type="Proteomes" id="UP001160148">
    <property type="component" value="Unassembled WGS sequence"/>
</dbReference>
<dbReference type="InterPro" id="IPR036875">
    <property type="entry name" value="Znf_CCHC_sf"/>
</dbReference>
<feature type="domain" description="CCHC-type" evidence="2">
    <location>
        <begin position="876"/>
        <end position="892"/>
    </location>
</feature>
<sequence length="952" mass="109638">MAQNRRASEMSTNSNTESQADQIEQHRQGVNNRIELNQQGIAGWNARWVRLQEDRGNRARFIESRLLIENQKIEQGKEKEKKGKRSTSPWKLPSLGGNWVFGPSKEYKIYEVNKWEARKGNETKKPHYQPESNWIPFGKKKDSKESRVEAAARLQREDAERKKRKDLERERENAKIQEQKLRHTEYLASENLMKALMLEEKMINQAKTLHAELSAQTTKDTREAETITEEIEHHYSSIDSTDNGCKEVEDLRKQENTYSELSGEWNGPITLFAGYEKEGIKDQELEIGQNSKNIFQRYEMQLEERKVTANFTTSTPVKPIPAIRKFRMDTNPKNKASADKAKDEGRSIKPPMPLARTKIATPQSESDSEISGNISNKSRNQEILVRSILRLRGGKGSEQGSPNIKDQSQRDGFDSTDEEEIEEEPENVNQTTIGSNKQDISNKIASDMEIEIEELPTTSRKVTKHLIPIAVGDIETDSELSGSEGILNEKKKFKQNGLNAQRDDQPGLNQSTTLGHTQKLQCLATRFDVIILSEAFHKKTSRTHVKELMNIREKYNELFEHMILENSLLEGRLLEARAIKETREKEVIITERTRAEMENEIIKLSDRDTDQNIEPGQNKRKLKNSQRKLRFKQVNRDVLKVYQTEEQPNQDEMESEIETQVSDGRARSSDADVSTAQSGNENGEKRTKKRSKRTKKARKQKIEELKAIEPQKQFLWEIEGDANMEDVKKELWSEIVKKVITPKIEQTKISSNGEKMALRIITSDIPTYLALKDLAKDRENVLRVQTKKPMVQIYDVDRDLSGDDIINMIKTQNPELMENEKDFGITPIFKRGPRDGPSVWWVCEVTPSTLEKMLEMGKLYLGLTKCKITEYFDVTQCFGCCKFGHKQADCRNKRVVCSYCGDEGHKKEVCNSQSDHPRCANCRESHEATDRNCRARLAAINRVVKRTDYKQQ</sequence>
<feature type="region of interest" description="Disordered" evidence="1">
    <location>
        <begin position="391"/>
        <end position="439"/>
    </location>
</feature>
<protein>
    <recommendedName>
        <fullName evidence="2">CCHC-type domain-containing protein</fullName>
    </recommendedName>
</protein>
<evidence type="ECO:0000259" key="2">
    <source>
        <dbReference type="SMART" id="SM00343"/>
    </source>
</evidence>
<proteinExistence type="predicted"/>
<evidence type="ECO:0000256" key="1">
    <source>
        <dbReference type="SAM" id="MobiDB-lite"/>
    </source>
</evidence>
<name>A0AAV0XXG5_9HEMI</name>
<dbReference type="GO" id="GO:0003676">
    <property type="term" value="F:nucleic acid binding"/>
    <property type="evidence" value="ECO:0007669"/>
    <property type="project" value="InterPro"/>
</dbReference>
<reference evidence="3 4" key="1">
    <citation type="submission" date="2023-01" db="EMBL/GenBank/DDBJ databases">
        <authorList>
            <person name="Whitehead M."/>
        </authorList>
    </citation>
    <scope>NUCLEOTIDE SEQUENCE [LARGE SCALE GENOMIC DNA]</scope>
</reference>
<comment type="caution">
    <text evidence="3">The sequence shown here is derived from an EMBL/GenBank/DDBJ whole genome shotgun (WGS) entry which is preliminary data.</text>
</comment>
<feature type="compositionally biased region" description="Acidic residues" evidence="1">
    <location>
        <begin position="414"/>
        <end position="426"/>
    </location>
</feature>
<feature type="region of interest" description="Disordered" evidence="1">
    <location>
        <begin position="121"/>
        <end position="176"/>
    </location>
</feature>
<feature type="region of interest" description="Disordered" evidence="1">
    <location>
        <begin position="642"/>
        <end position="701"/>
    </location>
</feature>
<dbReference type="InterPro" id="IPR001878">
    <property type="entry name" value="Znf_CCHC"/>
</dbReference>
<feature type="compositionally biased region" description="Polar residues" evidence="1">
    <location>
        <begin position="360"/>
        <end position="378"/>
    </location>
</feature>
<feature type="domain" description="CCHC-type" evidence="2">
    <location>
        <begin position="896"/>
        <end position="912"/>
    </location>
</feature>
<dbReference type="GO" id="GO:0008270">
    <property type="term" value="F:zinc ion binding"/>
    <property type="evidence" value="ECO:0007669"/>
    <property type="project" value="InterPro"/>
</dbReference>
<dbReference type="SUPFAM" id="SSF57756">
    <property type="entry name" value="Retrovirus zinc finger-like domains"/>
    <property type="match status" value="1"/>
</dbReference>
<feature type="compositionally biased region" description="Basic and acidic residues" evidence="1">
    <location>
        <begin position="326"/>
        <end position="347"/>
    </location>
</feature>
<evidence type="ECO:0000313" key="4">
    <source>
        <dbReference type="Proteomes" id="UP001160148"/>
    </source>
</evidence>
<feature type="compositionally biased region" description="Basic residues" evidence="1">
    <location>
        <begin position="686"/>
        <end position="699"/>
    </location>
</feature>
<evidence type="ECO:0000313" key="3">
    <source>
        <dbReference type="EMBL" id="CAI6372457.1"/>
    </source>
</evidence>
<dbReference type="AlphaFoldDB" id="A0AAV0XXG5"/>